<accession>A0A2T3AFA1</accession>
<keyword evidence="4" id="KW-0040">ANK repeat</keyword>
<dbReference type="InterPro" id="IPR038753">
    <property type="entry name" value="NFKBIL1"/>
</dbReference>
<evidence type="ECO:0000256" key="3">
    <source>
        <dbReference type="ARBA" id="ARBA00022737"/>
    </source>
</evidence>
<reference evidence="7 8" key="1">
    <citation type="journal article" date="2018" name="Mycol. Prog.">
        <title>Coniella lustricola, a new species from submerged detritus.</title>
        <authorList>
            <person name="Raudabaugh D.B."/>
            <person name="Iturriaga T."/>
            <person name="Carver A."/>
            <person name="Mondo S."/>
            <person name="Pangilinan J."/>
            <person name="Lipzen A."/>
            <person name="He G."/>
            <person name="Amirebrahimi M."/>
            <person name="Grigoriev I.V."/>
            <person name="Miller A.N."/>
        </authorList>
    </citation>
    <scope>NUCLEOTIDE SEQUENCE [LARGE SCALE GENOMIC DNA]</scope>
    <source>
        <strain evidence="7 8">B22-T-1</strain>
    </source>
</reference>
<proteinExistence type="predicted"/>
<dbReference type="EMBL" id="KZ678398">
    <property type="protein sequence ID" value="PSR94442.1"/>
    <property type="molecule type" value="Genomic_DNA"/>
</dbReference>
<evidence type="ECO:0000256" key="5">
    <source>
        <dbReference type="ARBA" id="ARBA00023242"/>
    </source>
</evidence>
<dbReference type="GO" id="GO:0005634">
    <property type="term" value="C:nucleus"/>
    <property type="evidence" value="ECO:0007669"/>
    <property type="project" value="UniProtKB-SubCell"/>
</dbReference>
<dbReference type="PANTHER" id="PTHR15263:SF1">
    <property type="entry name" value="NF-KAPPA-B INHIBITOR-LIKE PROTEIN 1"/>
    <property type="match status" value="1"/>
</dbReference>
<protein>
    <recommendedName>
        <fullName evidence="9">J domain-containing protein</fullName>
    </recommendedName>
</protein>
<dbReference type="STRING" id="2025994.A0A2T3AFA1"/>
<evidence type="ECO:0000256" key="4">
    <source>
        <dbReference type="ARBA" id="ARBA00023043"/>
    </source>
</evidence>
<keyword evidence="8" id="KW-1185">Reference proteome</keyword>
<comment type="subcellular location">
    <subcellularLocation>
        <location evidence="1">Nucleus</location>
    </subcellularLocation>
</comment>
<evidence type="ECO:0000313" key="7">
    <source>
        <dbReference type="EMBL" id="PSR94442.1"/>
    </source>
</evidence>
<feature type="compositionally biased region" description="Basic residues" evidence="6">
    <location>
        <begin position="82"/>
        <end position="91"/>
    </location>
</feature>
<evidence type="ECO:0000256" key="2">
    <source>
        <dbReference type="ARBA" id="ARBA00022553"/>
    </source>
</evidence>
<dbReference type="GO" id="GO:0043124">
    <property type="term" value="P:negative regulation of canonical NF-kappaB signal transduction"/>
    <property type="evidence" value="ECO:0007669"/>
    <property type="project" value="InterPro"/>
</dbReference>
<feature type="compositionally biased region" description="Basic and acidic residues" evidence="6">
    <location>
        <begin position="47"/>
        <end position="59"/>
    </location>
</feature>
<evidence type="ECO:0000256" key="6">
    <source>
        <dbReference type="SAM" id="MobiDB-lite"/>
    </source>
</evidence>
<sequence length="349" mass="40493">MDDDDDDYVRARQDLDKARRLRFKRRKARRAKASTTLHETGGAVDVEAGHQPDADDHQTEAAAAATSGNARKRATSKDGSCKSRRPHKRRRQTEEHEPRHPPATDPFAIPPSATPTVAFSESLYDALADSEGAAYWEKVYGQPIHTYPRNRLNPETGELEQRDWDDYCAYVQAEMFKRTHAGYIEEQQRRAKTVREAAAQGQERMKRDEEEKQREEDNARLKRDIERSLNRAEQRRKARHQLRVFESYVQRWDQWDGAQSSIAWPTATGDNSNMTERGIRSFFVHGLDLKNLGRTEFAAQLKAHRVRWHPDKMQQRLGGKDKVDKRIMADITLIFQVIDTLWEDTRKAK</sequence>
<feature type="compositionally biased region" description="Basic and acidic residues" evidence="6">
    <location>
        <begin position="8"/>
        <end position="18"/>
    </location>
</feature>
<name>A0A2T3AFA1_9PEZI</name>
<feature type="region of interest" description="Disordered" evidence="6">
    <location>
        <begin position="195"/>
        <end position="222"/>
    </location>
</feature>
<dbReference type="PANTHER" id="PTHR15263">
    <property type="entry name" value="I-KAPPA-B-LIKE PROTEIN IKBL"/>
    <property type="match status" value="1"/>
</dbReference>
<feature type="compositionally biased region" description="Basic and acidic residues" evidence="6">
    <location>
        <begin position="92"/>
        <end position="102"/>
    </location>
</feature>
<organism evidence="7 8">
    <name type="scientific">Coniella lustricola</name>
    <dbReference type="NCBI Taxonomy" id="2025994"/>
    <lineage>
        <taxon>Eukaryota</taxon>
        <taxon>Fungi</taxon>
        <taxon>Dikarya</taxon>
        <taxon>Ascomycota</taxon>
        <taxon>Pezizomycotina</taxon>
        <taxon>Sordariomycetes</taxon>
        <taxon>Sordariomycetidae</taxon>
        <taxon>Diaporthales</taxon>
        <taxon>Schizoparmaceae</taxon>
        <taxon>Coniella</taxon>
    </lineage>
</organism>
<dbReference type="AlphaFoldDB" id="A0A2T3AFA1"/>
<keyword evidence="2" id="KW-0597">Phosphoprotein</keyword>
<evidence type="ECO:0000256" key="1">
    <source>
        <dbReference type="ARBA" id="ARBA00004123"/>
    </source>
</evidence>
<dbReference type="InParanoid" id="A0A2T3AFA1"/>
<keyword evidence="3" id="KW-0677">Repeat</keyword>
<gene>
    <name evidence="7" type="ORF">BD289DRAFT_363538</name>
</gene>
<feature type="compositionally biased region" description="Basic and acidic residues" evidence="6">
    <location>
        <begin position="203"/>
        <end position="222"/>
    </location>
</feature>
<keyword evidence="5" id="KW-0539">Nucleus</keyword>
<evidence type="ECO:0008006" key="9">
    <source>
        <dbReference type="Google" id="ProtNLM"/>
    </source>
</evidence>
<feature type="region of interest" description="Disordered" evidence="6">
    <location>
        <begin position="1"/>
        <end position="110"/>
    </location>
</feature>
<dbReference type="OrthoDB" id="412109at2759"/>
<feature type="compositionally biased region" description="Basic residues" evidence="6">
    <location>
        <begin position="19"/>
        <end position="32"/>
    </location>
</feature>
<dbReference type="Proteomes" id="UP000241462">
    <property type="component" value="Unassembled WGS sequence"/>
</dbReference>
<evidence type="ECO:0000313" key="8">
    <source>
        <dbReference type="Proteomes" id="UP000241462"/>
    </source>
</evidence>